<organism evidence="1 2">
    <name type="scientific">Letharia columbiana</name>
    <dbReference type="NCBI Taxonomy" id="112416"/>
    <lineage>
        <taxon>Eukaryota</taxon>
        <taxon>Fungi</taxon>
        <taxon>Dikarya</taxon>
        <taxon>Ascomycota</taxon>
        <taxon>Pezizomycotina</taxon>
        <taxon>Lecanoromycetes</taxon>
        <taxon>OSLEUM clade</taxon>
        <taxon>Lecanoromycetidae</taxon>
        <taxon>Lecanorales</taxon>
        <taxon>Lecanorineae</taxon>
        <taxon>Parmeliaceae</taxon>
        <taxon>Letharia</taxon>
    </lineage>
</organism>
<dbReference type="RefSeq" id="XP_037169210.1">
    <property type="nucleotide sequence ID" value="XM_037303488.1"/>
</dbReference>
<evidence type="ECO:0000313" key="2">
    <source>
        <dbReference type="Proteomes" id="UP000578531"/>
    </source>
</evidence>
<accession>A0A8H6G3X2</accession>
<protein>
    <submittedName>
        <fullName evidence="1">Uncharacterized protein</fullName>
    </submittedName>
</protein>
<dbReference type="EMBL" id="JACCJC010000004">
    <property type="protein sequence ID" value="KAF6239941.1"/>
    <property type="molecule type" value="Genomic_DNA"/>
</dbReference>
<dbReference type="Proteomes" id="UP000578531">
    <property type="component" value="Unassembled WGS sequence"/>
</dbReference>
<gene>
    <name evidence="1" type="ORF">HO173_001549</name>
</gene>
<comment type="caution">
    <text evidence="1">The sequence shown here is derived from an EMBL/GenBank/DDBJ whole genome shotgun (WGS) entry which is preliminary data.</text>
</comment>
<evidence type="ECO:0000313" key="1">
    <source>
        <dbReference type="EMBL" id="KAF6239941.1"/>
    </source>
</evidence>
<keyword evidence="2" id="KW-1185">Reference proteome</keyword>
<dbReference type="AlphaFoldDB" id="A0A8H6G3X2"/>
<dbReference type="GeneID" id="59283223"/>
<name>A0A8H6G3X2_9LECA</name>
<sequence>MNPSNPQQEGAISLAQLQANPKLHSEADEQTQIRMEKCIVEELLQTYYSGPRYRTVLDDEPPTIGYQGISPVGHITTVDTLSAANVALYRVEITDVPAAVGSGRAPGTILSLFLYVHAGDPYTANTLVQYLKLLMKKMDEDGHFLKPGAAWAMLSWGLKLMFFEYGGGTLKSVGLGDLPRKATGSTSPVNADVD</sequence>
<proteinExistence type="predicted"/>
<reference evidence="1 2" key="1">
    <citation type="journal article" date="2020" name="Genomics">
        <title>Complete, high-quality genomes from long-read metagenomic sequencing of two wolf lichen thalli reveals enigmatic genome architecture.</title>
        <authorList>
            <person name="McKenzie S.K."/>
            <person name="Walston R.F."/>
            <person name="Allen J.L."/>
        </authorList>
    </citation>
    <scope>NUCLEOTIDE SEQUENCE [LARGE SCALE GENOMIC DNA]</scope>
    <source>
        <strain evidence="1">WasteWater2</strain>
    </source>
</reference>